<dbReference type="PANTHER" id="PTHR44591">
    <property type="entry name" value="STRESS RESPONSE REGULATOR PROTEIN 1"/>
    <property type="match status" value="1"/>
</dbReference>
<feature type="domain" description="Response regulatory" evidence="2">
    <location>
        <begin position="2"/>
        <end position="118"/>
    </location>
</feature>
<sequence>MKILIVDDQIENLELLENILTEDGYSTALAQNGAEGVAIAKMEMPGLILMDIEMPVMNGIDAMKILKSNPLTSHIPIFACTGLVYDSNVKRLLAAGFDHFIPKPLDLWEFRKTIKKIAQHRQPG</sequence>
<dbReference type="Pfam" id="PF00072">
    <property type="entry name" value="Response_reg"/>
    <property type="match status" value="1"/>
</dbReference>
<dbReference type="GO" id="GO:0000160">
    <property type="term" value="P:phosphorelay signal transduction system"/>
    <property type="evidence" value="ECO:0007669"/>
    <property type="project" value="InterPro"/>
</dbReference>
<organism evidence="3">
    <name type="scientific">hydrothermal vent metagenome</name>
    <dbReference type="NCBI Taxonomy" id="652676"/>
    <lineage>
        <taxon>unclassified sequences</taxon>
        <taxon>metagenomes</taxon>
        <taxon>ecological metagenomes</taxon>
    </lineage>
</organism>
<keyword evidence="1" id="KW-0597">Phosphoprotein</keyword>
<accession>A0A3B0W719</accession>
<proteinExistence type="predicted"/>
<dbReference type="Gene3D" id="3.40.50.2300">
    <property type="match status" value="1"/>
</dbReference>
<dbReference type="InterPro" id="IPR050595">
    <property type="entry name" value="Bact_response_regulator"/>
</dbReference>
<name>A0A3B0W719_9ZZZZ</name>
<dbReference type="SMART" id="SM00448">
    <property type="entry name" value="REC"/>
    <property type="match status" value="1"/>
</dbReference>
<dbReference type="AlphaFoldDB" id="A0A3B0W719"/>
<protein>
    <recommendedName>
        <fullName evidence="2">Response regulatory domain-containing protein</fullName>
    </recommendedName>
</protein>
<dbReference type="EMBL" id="UOEY01000075">
    <property type="protein sequence ID" value="VAW39474.1"/>
    <property type="molecule type" value="Genomic_DNA"/>
</dbReference>
<reference evidence="3" key="1">
    <citation type="submission" date="2018-06" db="EMBL/GenBank/DDBJ databases">
        <authorList>
            <person name="Zhirakovskaya E."/>
        </authorList>
    </citation>
    <scope>NUCLEOTIDE SEQUENCE</scope>
</reference>
<dbReference type="InterPro" id="IPR011006">
    <property type="entry name" value="CheY-like_superfamily"/>
</dbReference>
<dbReference type="PANTHER" id="PTHR44591:SF23">
    <property type="entry name" value="CHEY SUBFAMILY"/>
    <property type="match status" value="1"/>
</dbReference>
<dbReference type="PROSITE" id="PS50110">
    <property type="entry name" value="RESPONSE_REGULATORY"/>
    <property type="match status" value="1"/>
</dbReference>
<dbReference type="SUPFAM" id="SSF52172">
    <property type="entry name" value="CheY-like"/>
    <property type="match status" value="1"/>
</dbReference>
<dbReference type="InterPro" id="IPR001789">
    <property type="entry name" value="Sig_transdc_resp-reg_receiver"/>
</dbReference>
<evidence type="ECO:0000256" key="1">
    <source>
        <dbReference type="ARBA" id="ARBA00022553"/>
    </source>
</evidence>
<evidence type="ECO:0000313" key="3">
    <source>
        <dbReference type="EMBL" id="VAW39474.1"/>
    </source>
</evidence>
<evidence type="ECO:0000259" key="2">
    <source>
        <dbReference type="PROSITE" id="PS50110"/>
    </source>
</evidence>
<gene>
    <name evidence="3" type="ORF">MNBD_DELTA04-344</name>
</gene>